<dbReference type="InterPro" id="IPR016186">
    <property type="entry name" value="C-type_lectin-like/link_sf"/>
</dbReference>
<organism evidence="6 7">
    <name type="scientific">Scomber scombrus</name>
    <name type="common">Atlantic mackerel</name>
    <name type="synonym">Scomber vernalis</name>
    <dbReference type="NCBI Taxonomy" id="13677"/>
    <lineage>
        <taxon>Eukaryota</taxon>
        <taxon>Metazoa</taxon>
        <taxon>Chordata</taxon>
        <taxon>Craniata</taxon>
        <taxon>Vertebrata</taxon>
        <taxon>Euteleostomi</taxon>
        <taxon>Actinopterygii</taxon>
        <taxon>Neopterygii</taxon>
        <taxon>Teleostei</taxon>
        <taxon>Neoteleostei</taxon>
        <taxon>Acanthomorphata</taxon>
        <taxon>Pelagiaria</taxon>
        <taxon>Scombriformes</taxon>
        <taxon>Scombridae</taxon>
        <taxon>Scomber</taxon>
    </lineage>
</organism>
<accession>A0AAV1Q900</accession>
<evidence type="ECO:0000256" key="4">
    <source>
        <dbReference type="SAM" id="Phobius"/>
    </source>
</evidence>
<protein>
    <submittedName>
        <fullName evidence="6">CD209 antigen-like</fullName>
    </submittedName>
</protein>
<dbReference type="InterPro" id="IPR001304">
    <property type="entry name" value="C-type_lectin-like"/>
</dbReference>
<dbReference type="AlphaFoldDB" id="A0AAV1Q900"/>
<feature type="coiled-coil region" evidence="3">
    <location>
        <begin position="81"/>
        <end position="241"/>
    </location>
</feature>
<dbReference type="InterPro" id="IPR033989">
    <property type="entry name" value="CD209-like_CTLD"/>
</dbReference>
<dbReference type="InterPro" id="IPR016187">
    <property type="entry name" value="CTDL_fold"/>
</dbReference>
<dbReference type="GO" id="GO:0030246">
    <property type="term" value="F:carbohydrate binding"/>
    <property type="evidence" value="ECO:0007669"/>
    <property type="project" value="UniProtKB-KW"/>
</dbReference>
<dbReference type="Pfam" id="PF00059">
    <property type="entry name" value="Lectin_C"/>
    <property type="match status" value="1"/>
</dbReference>
<dbReference type="Gene3D" id="1.20.5.400">
    <property type="match status" value="2"/>
</dbReference>
<keyword evidence="3" id="KW-0175">Coiled coil</keyword>
<keyword evidence="4" id="KW-0812">Transmembrane</keyword>
<keyword evidence="2" id="KW-1015">Disulfide bond</keyword>
<keyword evidence="7" id="KW-1185">Reference proteome</keyword>
<keyword evidence="4" id="KW-0472">Membrane</keyword>
<evidence type="ECO:0000313" key="7">
    <source>
        <dbReference type="Proteomes" id="UP001314229"/>
    </source>
</evidence>
<evidence type="ECO:0000256" key="3">
    <source>
        <dbReference type="SAM" id="Coils"/>
    </source>
</evidence>
<keyword evidence="1" id="KW-0430">Lectin</keyword>
<dbReference type="InterPro" id="IPR018378">
    <property type="entry name" value="C-type_lectin_CS"/>
</dbReference>
<name>A0AAV1Q900_SCOSC</name>
<gene>
    <name evidence="6" type="ORF">FSCOSCO3_A017887</name>
</gene>
<proteinExistence type="predicted"/>
<evidence type="ECO:0000256" key="2">
    <source>
        <dbReference type="ARBA" id="ARBA00023157"/>
    </source>
</evidence>
<evidence type="ECO:0000259" key="5">
    <source>
        <dbReference type="PROSITE" id="PS50041"/>
    </source>
</evidence>
<evidence type="ECO:0000256" key="1">
    <source>
        <dbReference type="ARBA" id="ARBA00022734"/>
    </source>
</evidence>
<sequence length="467" mass="53741">MTVEFKSSTVTNMDIDDNKVGYKQLLEDGIPRFRNSVYVVRNSPFKVATVCLGLLCVLLLAGVIGQSAHYRSVEQFQEVKEVTMNKEKETLQESLKSVQKEKRDFEVTHNQLQQSYEFLSKKRDQTQTNNKLLIEQASKYKVDLSQSQASAAASSKELEQVKAAKIKLETENNALTKNKEILQNSYTTMLNTKKDLEVRLTSVTKERDNLQNKFNNATRSKEQLQMSYNTLILEIEHLQGRYNFSSSEKDKIESSHKNVTTQKDLLQVTYSLLVNATEELRASYNSLIQEKKELESTSKNATEERDLMRMKNDNLTAERDQFKAEFDRLNIMIQGKKCPTGWQKFEGSCYFTSVSQKSWSNSREYCQNKGGDLAIVKTKEEMNFINGLYGSDKEVWIGLTDKGVEGQWQWVDGTPMTTTFWGSGQPNSYNGRDQDCVEFWHRATRQGEWNDENCSLEQNFICEMSVC</sequence>
<dbReference type="Gene3D" id="3.10.100.10">
    <property type="entry name" value="Mannose-Binding Protein A, subunit A"/>
    <property type="match status" value="1"/>
</dbReference>
<feature type="transmembrane region" description="Helical" evidence="4">
    <location>
        <begin position="45"/>
        <end position="65"/>
    </location>
</feature>
<dbReference type="SUPFAM" id="SSF56436">
    <property type="entry name" value="C-type lectin-like"/>
    <property type="match status" value="1"/>
</dbReference>
<dbReference type="PANTHER" id="PTHR22803">
    <property type="entry name" value="MANNOSE, PHOSPHOLIPASE, LECTIN RECEPTOR RELATED"/>
    <property type="match status" value="1"/>
</dbReference>
<feature type="domain" description="C-type lectin" evidence="5">
    <location>
        <begin position="345"/>
        <end position="463"/>
    </location>
</feature>
<dbReference type="InterPro" id="IPR050111">
    <property type="entry name" value="C-type_lectin/snaclec_domain"/>
</dbReference>
<dbReference type="PROSITE" id="PS00615">
    <property type="entry name" value="C_TYPE_LECTIN_1"/>
    <property type="match status" value="1"/>
</dbReference>
<comment type="caution">
    <text evidence="6">The sequence shown here is derived from an EMBL/GenBank/DDBJ whole genome shotgun (WGS) entry which is preliminary data.</text>
</comment>
<dbReference type="SMART" id="SM00034">
    <property type="entry name" value="CLECT"/>
    <property type="match status" value="1"/>
</dbReference>
<reference evidence="6 7" key="1">
    <citation type="submission" date="2024-01" db="EMBL/GenBank/DDBJ databases">
        <authorList>
            <person name="Alioto T."/>
            <person name="Alioto T."/>
            <person name="Gomez Garrido J."/>
        </authorList>
    </citation>
    <scope>NUCLEOTIDE SEQUENCE [LARGE SCALE GENOMIC DNA]</scope>
</reference>
<feature type="coiled-coil region" evidence="3">
    <location>
        <begin position="277"/>
        <end position="332"/>
    </location>
</feature>
<dbReference type="EMBL" id="CAWUFR010000698">
    <property type="protein sequence ID" value="CAK6980516.1"/>
    <property type="molecule type" value="Genomic_DNA"/>
</dbReference>
<dbReference type="Proteomes" id="UP001314229">
    <property type="component" value="Unassembled WGS sequence"/>
</dbReference>
<dbReference type="PROSITE" id="PS50041">
    <property type="entry name" value="C_TYPE_LECTIN_2"/>
    <property type="match status" value="1"/>
</dbReference>
<keyword evidence="4" id="KW-1133">Transmembrane helix</keyword>
<dbReference type="CDD" id="cd03590">
    <property type="entry name" value="CLECT_DC-SIGN_like"/>
    <property type="match status" value="1"/>
</dbReference>
<evidence type="ECO:0000313" key="6">
    <source>
        <dbReference type="EMBL" id="CAK6980516.1"/>
    </source>
</evidence>